<protein>
    <submittedName>
        <fullName evidence="2">Uncharacterized protein</fullName>
    </submittedName>
</protein>
<sequence length="156" mass="16065">MSSPAPSATAVYRDAHRALMAAVTDRAGVAFGLDDVAVSASWDELIAAGYGLAIAAGALSGAIAGLRRRGVSVADVLAETGDDRHGTIERADLRRAAAWLADGLARDDEQTLDDVTVEVIGTDVLWDSSAHADDDRIAGVVFAIAAVSAHAVRNRG</sequence>
<evidence type="ECO:0000313" key="3">
    <source>
        <dbReference type="Proteomes" id="UP000678243"/>
    </source>
</evidence>
<comment type="caution">
    <text evidence="2">The sequence shown here is derived from an EMBL/GenBank/DDBJ whole genome shotgun (WGS) entry which is preliminary data.</text>
</comment>
<keyword evidence="3" id="KW-1185">Reference proteome</keyword>
<keyword evidence="1" id="KW-0812">Transmembrane</keyword>
<proteinExistence type="predicted"/>
<feature type="transmembrane region" description="Helical" evidence="1">
    <location>
        <begin position="45"/>
        <end position="66"/>
    </location>
</feature>
<evidence type="ECO:0000313" key="2">
    <source>
        <dbReference type="EMBL" id="MBS0023223.1"/>
    </source>
</evidence>
<dbReference type="EMBL" id="JAGTUK010000001">
    <property type="protein sequence ID" value="MBS0023223.1"/>
    <property type="molecule type" value="Genomic_DNA"/>
</dbReference>
<gene>
    <name evidence="2" type="ORF">KE274_03795</name>
</gene>
<evidence type="ECO:0000256" key="1">
    <source>
        <dbReference type="SAM" id="Phobius"/>
    </source>
</evidence>
<keyword evidence="1" id="KW-0472">Membrane</keyword>
<reference evidence="2 3" key="1">
    <citation type="submission" date="2021-04" db="EMBL/GenBank/DDBJ databases">
        <title>Whole genome analysis of root endophytic bacterium Microbacterium paraoxydans ku-mp colonizing RP-bio226 rice variety.</title>
        <authorList>
            <person name="Ulaganathan K."/>
            <person name="Latha B."/>
        </authorList>
    </citation>
    <scope>NUCLEOTIDE SEQUENCE [LARGE SCALE GENOMIC DNA]</scope>
    <source>
        <strain evidence="3">ku-mp</strain>
    </source>
</reference>
<dbReference type="Proteomes" id="UP000678243">
    <property type="component" value="Unassembled WGS sequence"/>
</dbReference>
<accession>A0ABS5IJR7</accession>
<dbReference type="RefSeq" id="WP_211541321.1">
    <property type="nucleotide sequence ID" value="NZ_CBDREF010000004.1"/>
</dbReference>
<organism evidence="2 3">
    <name type="scientific">Microbacterium paraoxydans</name>
    <dbReference type="NCBI Taxonomy" id="199592"/>
    <lineage>
        <taxon>Bacteria</taxon>
        <taxon>Bacillati</taxon>
        <taxon>Actinomycetota</taxon>
        <taxon>Actinomycetes</taxon>
        <taxon>Micrococcales</taxon>
        <taxon>Microbacteriaceae</taxon>
        <taxon>Microbacterium</taxon>
    </lineage>
</organism>
<name>A0ABS5IJR7_9MICO</name>
<keyword evidence="1" id="KW-1133">Transmembrane helix</keyword>